<name>A0ABX6FJ05_9VIRU</name>
<keyword evidence="3" id="KW-0548">Nucleotidyltransferase</keyword>
<dbReference type="EMBL" id="MN532669">
    <property type="protein sequence ID" value="QGY72612.1"/>
    <property type="molecule type" value="Genomic_RNA"/>
</dbReference>
<evidence type="ECO:0000256" key="1">
    <source>
        <dbReference type="ARBA" id="ARBA00022484"/>
    </source>
</evidence>
<keyword evidence="1" id="KW-0696">RNA-directed RNA polymerase</keyword>
<sequence>MATITCINKRSCPSVKLPSQACPDTPYGPTCPRGTRTEVPSSLNPTGDTGLNQLSFAGGSTEGAPADVYGVVGSAVGWSLSDHRESDIKIVHDAPRSDSALGLSTELDTSLEAEVKRLSEDNKPTRISNPYAVLSDDDGDCLFSDSLRGKARTLVRWFKSHGLAISGDLPERVRCGELRQAVRSCFPAVSPMWELSFKTVQKIEKRVCDRCEPVALERLSAWKEARLRKVEIDEEHLARFSLAFDRNVPYGWDDRRRPFIPNGHATESFKRNVGGNWNKEELSEGFRTELVWSSGKPRVVTLYSSRNTSLLAPLHYSLHSYLSDMGWLLVGPPTEEAVRKLNGADFLSFDYSSATDNIKTAYVKAAVEVLKGKAKNLSDDELTALDIMSNLSLDGRVAGSGQPMGSMMSFPLLCLINKTTVDLSMNRLLESGSISFREWTSHRCLINGDDLLLREPRPGLGMRSIVAEEGNNIGLVVNLEKSMEDPSLGEINSTLFDECSLVKKFNAAAVWMDSGVSDVLGFAWQASIDLRGFKKIVRANAHILAKQEEKHLLSIPFMAQAICRKDAKIRRALTSAPAELRPVPKGVFTMADKPDDYCLTRDEENEIILNEIERLRPVALSRKKEKKFRTSAVRDAHSFSSLLRPTIGVSREVTLSCLAKGHFT</sequence>
<evidence type="ECO:0000313" key="5">
    <source>
        <dbReference type="Proteomes" id="UP000830062"/>
    </source>
</evidence>
<feature type="non-terminal residue" evidence="4">
    <location>
        <position position="664"/>
    </location>
</feature>
<evidence type="ECO:0000256" key="2">
    <source>
        <dbReference type="ARBA" id="ARBA00022679"/>
    </source>
</evidence>
<keyword evidence="5" id="KW-1185">Reference proteome</keyword>
<accession>A0ABX6FJ05</accession>
<protein>
    <submittedName>
        <fullName evidence="4">RNA dependent RNA polymerase</fullName>
    </submittedName>
</protein>
<evidence type="ECO:0000313" key="4">
    <source>
        <dbReference type="EMBL" id="QGY72612.1"/>
    </source>
</evidence>
<proteinExistence type="predicted"/>
<dbReference type="RefSeq" id="YP_010800276.1">
    <property type="nucleotide sequence ID" value="NC_076811.1"/>
</dbReference>
<reference evidence="4 5" key="1">
    <citation type="journal article" date="2020" name="Virus Evol.">
        <title>Analysis of the virome associated to grapevine downy mildew lesions reveals new mycovirus lineages.</title>
        <authorList>
            <person name="Chiapello M."/>
            <person name="Rodriguez-Romero J."/>
            <person name="Ayllon M.A."/>
            <person name="Turina M."/>
        </authorList>
    </citation>
    <scope>NUCLEOTIDE SEQUENCE [LARGE SCALE GENOMIC DNA]</scope>
    <source>
        <strain evidence="4">DMS4_33408</strain>
    </source>
</reference>
<evidence type="ECO:0000256" key="3">
    <source>
        <dbReference type="ARBA" id="ARBA00022695"/>
    </source>
</evidence>
<dbReference type="InterPro" id="IPR043502">
    <property type="entry name" value="DNA/RNA_pol_sf"/>
</dbReference>
<organism evidence="4 5">
    <name type="scientific">Plasmopara viticola lesion associated ourmia-like virus 82</name>
    <dbReference type="NCBI Taxonomy" id="2686556"/>
    <lineage>
        <taxon>Viruses</taxon>
        <taxon>Riboviria</taxon>
        <taxon>Orthornavirae</taxon>
        <taxon>Lenarviricota</taxon>
        <taxon>Miaviricetes</taxon>
        <taxon>Ourlivirales</taxon>
        <taxon>Botourmiaviridae</taxon>
        <taxon>Penoulivirus</taxon>
        <taxon>Penoulivirus alphaplasmoparae</taxon>
    </lineage>
</organism>
<keyword evidence="2" id="KW-0808">Transferase</keyword>
<dbReference type="Proteomes" id="UP000830062">
    <property type="component" value="Segment"/>
</dbReference>
<dbReference type="GeneID" id="80538825"/>
<dbReference type="SUPFAM" id="SSF56672">
    <property type="entry name" value="DNA/RNA polymerases"/>
    <property type="match status" value="1"/>
</dbReference>